<protein>
    <recommendedName>
        <fullName evidence="4">Methyl-accepting transducer domain-containing protein</fullName>
    </recommendedName>
</protein>
<organism evidence="2 3">
    <name type="scientific">Nibricoccus aquaticus</name>
    <dbReference type="NCBI Taxonomy" id="2576891"/>
    <lineage>
        <taxon>Bacteria</taxon>
        <taxon>Pseudomonadati</taxon>
        <taxon>Verrucomicrobiota</taxon>
        <taxon>Opitutia</taxon>
        <taxon>Opitutales</taxon>
        <taxon>Opitutaceae</taxon>
        <taxon>Nibricoccus</taxon>
    </lineage>
</organism>
<feature type="region of interest" description="Disordered" evidence="1">
    <location>
        <begin position="605"/>
        <end position="624"/>
    </location>
</feature>
<evidence type="ECO:0000256" key="1">
    <source>
        <dbReference type="SAM" id="MobiDB-lite"/>
    </source>
</evidence>
<dbReference type="EMBL" id="CP023344">
    <property type="protein sequence ID" value="ATC62989.1"/>
    <property type="molecule type" value="Genomic_DNA"/>
</dbReference>
<dbReference type="KEGG" id="vbh:CMV30_02865"/>
<dbReference type="Proteomes" id="UP000217265">
    <property type="component" value="Chromosome"/>
</dbReference>
<evidence type="ECO:0000313" key="2">
    <source>
        <dbReference type="EMBL" id="ATC62989.1"/>
    </source>
</evidence>
<accession>A0A290Q2U8</accession>
<reference evidence="2 3" key="1">
    <citation type="submission" date="2017-09" db="EMBL/GenBank/DDBJ databases">
        <title>Complete genome sequence of Verrucomicrobial strain HZ-65, isolated from freshwater.</title>
        <authorList>
            <person name="Choi A."/>
        </authorList>
    </citation>
    <scope>NUCLEOTIDE SEQUENCE [LARGE SCALE GENOMIC DNA]</scope>
    <source>
        <strain evidence="2 3">HZ-65</strain>
    </source>
</reference>
<proteinExistence type="predicted"/>
<dbReference type="SUPFAM" id="SSF58104">
    <property type="entry name" value="Methyl-accepting chemotaxis protein (MCP) signaling domain"/>
    <property type="match status" value="1"/>
</dbReference>
<name>A0A290Q2U8_9BACT</name>
<gene>
    <name evidence="2" type="ORF">CMV30_02865</name>
</gene>
<keyword evidence="3" id="KW-1185">Reference proteome</keyword>
<dbReference type="AlphaFoldDB" id="A0A290Q2U8"/>
<evidence type="ECO:0000313" key="3">
    <source>
        <dbReference type="Proteomes" id="UP000217265"/>
    </source>
</evidence>
<dbReference type="RefSeq" id="WP_096054624.1">
    <property type="nucleotide sequence ID" value="NZ_CP023344.1"/>
</dbReference>
<sequence length="624" mass="67776">MDRRFNWRTLHWRSLLQSSAIRSFSRTAPARTSDLSASAYALTSTTPPAPAADIRARLSATLPKFERLCVTGGEKLETLCNGSTQLVADCSALLEIASGRLNGQSLARATLDLLAGPLGYLDFCRDRHTELLQRLSACEDRTRSMIEVRARMHTTLAPLTYMTVLFKIESATLSEEFRETFATVTTEIDRMRQLVDETFTKNAELLANAHTTLARVRESLEKDFRSRFAHIAARRRQIDDTIRLLDDQLAQNTERDSVLRRQSQTIATEVSQIVQALQFQDIVQQKSDHVLSALDAWKNESPTQPLARLQALQLEAVATDIADGHQTVSTGLSRIRASIERFDENTRQLDTLADIASPDGMVKRLLDSIAEVHAMIHGLADTTAQTHEAIRPAGDLASSLSSTLVELATNMRLIALNAQIRSVQIGDLTGLETLASRTASISAEIDGVSEESSHALAALRVDLDAMFATFEEFRRLGSEQIIALDADRPAAESRLHTLRERATTSQESIAVSIESLQSCAREFDTTLAGLPPLRTEITAAASALHTLSETFPASSASDLSTHTARYTMASEHATAAALLGTATVASASASTGTTDATPELFDAAPSASASVPTPTTASSNIELF</sequence>
<evidence type="ECO:0008006" key="4">
    <source>
        <dbReference type="Google" id="ProtNLM"/>
    </source>
</evidence>